<reference evidence="4 5" key="1">
    <citation type="submission" date="2014-08" db="EMBL/GenBank/DDBJ databases">
        <title>Comparative genomics of the Paenibacillus odorifer group.</title>
        <authorList>
            <person name="den Bakker H.C."/>
            <person name="Tsai Y.-C."/>
            <person name="Martin N."/>
            <person name="Korlach J."/>
            <person name="Wiedmann M."/>
        </authorList>
    </citation>
    <scope>NUCLEOTIDE SEQUENCE [LARGE SCALE GENOMIC DNA]</scope>
    <source>
        <strain evidence="4 5">DSM 15220</strain>
    </source>
</reference>
<keyword evidence="5" id="KW-1185">Reference proteome</keyword>
<feature type="domain" description="NADH:flavin oxidoreductase/NADH oxidase N-terminal" evidence="3">
    <location>
        <begin position="9"/>
        <end position="344"/>
    </location>
</feature>
<dbReference type="KEGG" id="pgm:PGRAT_31045"/>
<dbReference type="Proteomes" id="UP000029500">
    <property type="component" value="Chromosome"/>
</dbReference>
<evidence type="ECO:0000256" key="1">
    <source>
        <dbReference type="ARBA" id="ARBA00022630"/>
    </source>
</evidence>
<keyword evidence="1" id="KW-0285">Flavoprotein</keyword>
<evidence type="ECO:0000313" key="5">
    <source>
        <dbReference type="Proteomes" id="UP000029500"/>
    </source>
</evidence>
<dbReference type="InterPro" id="IPR013785">
    <property type="entry name" value="Aldolase_TIM"/>
</dbReference>
<accession>A0A089ME12</accession>
<dbReference type="InterPro" id="IPR051799">
    <property type="entry name" value="NADH_flavin_oxidoreductase"/>
</dbReference>
<dbReference type="PANTHER" id="PTHR43656:SF2">
    <property type="entry name" value="BINDING OXIDOREDUCTASE, PUTATIVE (AFU_ORTHOLOGUE AFUA_2G08260)-RELATED"/>
    <property type="match status" value="1"/>
</dbReference>
<dbReference type="GO" id="GO:0010181">
    <property type="term" value="F:FMN binding"/>
    <property type="evidence" value="ECO:0007669"/>
    <property type="project" value="InterPro"/>
</dbReference>
<dbReference type="AlphaFoldDB" id="A0A089ME12"/>
<sequence length="378" mass="40627">MSTTDYSPLLAPFRFASSFSLKNRVVMAPMTNFSSNEDGTVSGPEIDYYIRRSKGAGMVITACVYVSRGGKGFAGEFGADRDELIPSLRQLAEAIKGEGAKAVLQIFHGGRQCPPEQLPDGQPVSAGNVPSELPGGGHGPVPRALTDNEIEGIIADFGAAARRAIEAGFDGVEIHGANGYLLQQFFSPHSNTRDDRWGGDLQKRLAFPLAVLRAVKSAVNEQASSPFLVGYRFSPEEPETPGITMAETFALIDALKKEGLDYLHVSQMDLWSLPHRGTEDSRPRIEQIVDRAGSGLPVIGVGSLYSAEDALKSLSSGISLVALGRPLLIEPDWVQKVAEGRADEIETELDPAAQDALVIPDPLWRALIHTPGWLPVKS</sequence>
<keyword evidence="2" id="KW-0560">Oxidoreductase</keyword>
<evidence type="ECO:0000313" key="4">
    <source>
        <dbReference type="EMBL" id="AIQ71527.1"/>
    </source>
</evidence>
<dbReference type="InterPro" id="IPR001155">
    <property type="entry name" value="OxRdtase_FMN_N"/>
</dbReference>
<organism evidence="4 5">
    <name type="scientific">Paenibacillus graminis</name>
    <dbReference type="NCBI Taxonomy" id="189425"/>
    <lineage>
        <taxon>Bacteria</taxon>
        <taxon>Bacillati</taxon>
        <taxon>Bacillota</taxon>
        <taxon>Bacilli</taxon>
        <taxon>Bacillales</taxon>
        <taxon>Paenibacillaceae</taxon>
        <taxon>Paenibacillus</taxon>
    </lineage>
</organism>
<dbReference type="EMBL" id="CP009287">
    <property type="protein sequence ID" value="AIQ71527.1"/>
    <property type="molecule type" value="Genomic_DNA"/>
</dbReference>
<name>A0A089ME12_9BACL</name>
<dbReference type="HOGENOM" id="CLU_012153_2_3_9"/>
<dbReference type="PANTHER" id="PTHR43656">
    <property type="entry name" value="BINDING OXIDOREDUCTASE, PUTATIVE (AFU_ORTHOLOGUE AFUA_2G08260)-RELATED"/>
    <property type="match status" value="1"/>
</dbReference>
<evidence type="ECO:0000259" key="3">
    <source>
        <dbReference type="Pfam" id="PF00724"/>
    </source>
</evidence>
<dbReference type="RefSeq" id="WP_025706360.1">
    <property type="nucleotide sequence ID" value="NZ_CP009287.1"/>
</dbReference>
<dbReference type="OrthoDB" id="9772736at2"/>
<dbReference type="SUPFAM" id="SSF51395">
    <property type="entry name" value="FMN-linked oxidoreductases"/>
    <property type="match status" value="1"/>
</dbReference>
<dbReference type="Gene3D" id="3.20.20.70">
    <property type="entry name" value="Aldolase class I"/>
    <property type="match status" value="1"/>
</dbReference>
<protein>
    <submittedName>
        <fullName evidence="4">NADH-dependent flavin oxidoreductase</fullName>
    </submittedName>
</protein>
<proteinExistence type="predicted"/>
<dbReference type="eggNOG" id="COG1902">
    <property type="taxonomic scope" value="Bacteria"/>
</dbReference>
<dbReference type="STRING" id="189425.PGRAT_31045"/>
<gene>
    <name evidence="4" type="ORF">PGRAT_31045</name>
</gene>
<dbReference type="CDD" id="cd04735">
    <property type="entry name" value="OYE_like_4_FMN"/>
    <property type="match status" value="1"/>
</dbReference>
<dbReference type="Pfam" id="PF00724">
    <property type="entry name" value="Oxidored_FMN"/>
    <property type="match status" value="1"/>
</dbReference>
<dbReference type="GO" id="GO:0016491">
    <property type="term" value="F:oxidoreductase activity"/>
    <property type="evidence" value="ECO:0007669"/>
    <property type="project" value="UniProtKB-KW"/>
</dbReference>
<evidence type="ECO:0000256" key="2">
    <source>
        <dbReference type="ARBA" id="ARBA00023002"/>
    </source>
</evidence>